<accession>A0A3D9H6T1</accession>
<feature type="signal peptide" evidence="2">
    <location>
        <begin position="1"/>
        <end position="24"/>
    </location>
</feature>
<dbReference type="RefSeq" id="WP_115816542.1">
    <property type="nucleotide sequence ID" value="NZ_QRDV01000002.1"/>
</dbReference>
<dbReference type="Pfam" id="PF07603">
    <property type="entry name" value="Lcl_C"/>
    <property type="match status" value="2"/>
</dbReference>
<feature type="domain" description="Lcl C-terminal" evidence="3">
    <location>
        <begin position="90"/>
        <end position="202"/>
    </location>
</feature>
<dbReference type="PANTHER" id="PTHR35812">
    <property type="entry name" value="LIPOPROTEIN"/>
    <property type="match status" value="1"/>
</dbReference>
<feature type="chain" id="PRO_5017712267" evidence="2">
    <location>
        <begin position="25"/>
        <end position="433"/>
    </location>
</feature>
<dbReference type="PANTHER" id="PTHR35812:SF1">
    <property type="entry name" value="LIPOPROTEIN"/>
    <property type="match status" value="1"/>
</dbReference>
<name>A0A3D9H6T1_9FLAO</name>
<keyword evidence="2" id="KW-0732">Signal</keyword>
<dbReference type="EMBL" id="QRDV01000002">
    <property type="protein sequence ID" value="RED45227.1"/>
    <property type="molecule type" value="Genomic_DNA"/>
</dbReference>
<dbReference type="InterPro" id="IPR011460">
    <property type="entry name" value="Lcl_C"/>
</dbReference>
<comment type="caution">
    <text evidence="4">The sequence shown here is derived from an EMBL/GenBank/DDBJ whole genome shotgun (WGS) entry which is preliminary data.</text>
</comment>
<dbReference type="AlphaFoldDB" id="A0A3D9H6T1"/>
<evidence type="ECO:0000256" key="1">
    <source>
        <dbReference type="SAM" id="MobiDB-lite"/>
    </source>
</evidence>
<evidence type="ECO:0000256" key="2">
    <source>
        <dbReference type="SAM" id="SignalP"/>
    </source>
</evidence>
<protein>
    <submittedName>
        <fullName evidence="4">Uncharacterized protein DUF1566</fullName>
    </submittedName>
</protein>
<sequence>MKTFKNNSILIASVAILLVFTLQACKKENKNAKAVSNKQNNYVQIATGQVNLYDEDGNVVSNLKPSDSLYGQDANYLKGKKMAFQKNEDGITTDLNTGLMWQEIPTAEGFDRKDAKAYCENLELGGYDDWRMPTAKELYSISDFNKGWPYIDTTYFSLVNNTHVDKSEQYWTSNKYLGHTEEGQYAAAFGVNHATGHIKAYAGEEPKDLKDRKGPPPGSQNSQGQERPEGDEEGQRPPPAGVGERPMGNPMLKHVRAVRGQVYGVNDFQDNGDETITDKASGLMWSKNDSEQGLDWKNALYYAEHATLAGYSDWRLPNVKELQGIVNYDFAPDAEDAKQDGPAIDSIFKTSEITNENGDKDYPYYWTSTSARFQKGKPYYYAWYVAFGRAVNNEGLDFHGAGAVRFDTKHENGPASEGGERYYNYIRLVRNVE</sequence>
<gene>
    <name evidence="4" type="ORF">DFQ10_10295</name>
</gene>
<evidence type="ECO:0000313" key="4">
    <source>
        <dbReference type="EMBL" id="RED45227.1"/>
    </source>
</evidence>
<organism evidence="4 5">
    <name type="scientific">Winogradskyella eximia</name>
    <dbReference type="NCBI Taxonomy" id="262006"/>
    <lineage>
        <taxon>Bacteria</taxon>
        <taxon>Pseudomonadati</taxon>
        <taxon>Bacteroidota</taxon>
        <taxon>Flavobacteriia</taxon>
        <taxon>Flavobacteriales</taxon>
        <taxon>Flavobacteriaceae</taxon>
        <taxon>Winogradskyella</taxon>
    </lineage>
</organism>
<evidence type="ECO:0000313" key="5">
    <source>
        <dbReference type="Proteomes" id="UP000256980"/>
    </source>
</evidence>
<feature type="region of interest" description="Disordered" evidence="1">
    <location>
        <begin position="206"/>
        <end position="249"/>
    </location>
</feature>
<evidence type="ECO:0000259" key="3">
    <source>
        <dbReference type="Pfam" id="PF07603"/>
    </source>
</evidence>
<proteinExistence type="predicted"/>
<dbReference type="Proteomes" id="UP000256980">
    <property type="component" value="Unassembled WGS sequence"/>
</dbReference>
<feature type="domain" description="Lcl C-terminal" evidence="3">
    <location>
        <begin position="274"/>
        <end position="391"/>
    </location>
</feature>
<dbReference type="PROSITE" id="PS51257">
    <property type="entry name" value="PROKAR_LIPOPROTEIN"/>
    <property type="match status" value="1"/>
</dbReference>
<dbReference type="OrthoDB" id="9793251at2"/>
<reference evidence="4 5" key="1">
    <citation type="submission" date="2018-07" db="EMBL/GenBank/DDBJ databases">
        <title>Genomic Encyclopedia of Type Strains, Phase III (KMG-III): the genomes of soil and plant-associated and newly described type strains.</title>
        <authorList>
            <person name="Whitman W."/>
        </authorList>
    </citation>
    <scope>NUCLEOTIDE SEQUENCE [LARGE SCALE GENOMIC DNA]</scope>
    <source>
        <strain evidence="4 5">CECT 7946</strain>
    </source>
</reference>
<keyword evidence="5" id="KW-1185">Reference proteome</keyword>